<sequence length="309" mass="33656">MVKAKLGANQLGKKIIMSKHNLETPVWKAGASKAAPIVEDYSDFEPGNYTFNGVSRPVYKSGTGPAIIVIHEVPGIYDAVWNFARRLNKEGFTTYLPSLLGSPGMPYTTGNLIKSMTKLCVSKEFNRFAFREEAPIAEWLRALARDAHRSCGGPGVGAIGMCFSGGFALAMMADESVIAPVLSQPSMPLTISKKLRRDIDVNASDIPKIKARMERDDICLIGLRFSDDKLVPAGRFKYLAETFGDKFVGISIDSSSGNPHNIKSTAHSVLTRDYVDDKDHPTYQAFQKVLALFKKQLCSVPASSDSVGG</sequence>
<protein>
    <submittedName>
        <fullName evidence="2">Dienelactone hydrolase</fullName>
    </submittedName>
</protein>
<proteinExistence type="predicted"/>
<evidence type="ECO:0000313" key="3">
    <source>
        <dbReference type="Proteomes" id="UP000274695"/>
    </source>
</evidence>
<feature type="domain" description="Dienelactone hydrolase" evidence="1">
    <location>
        <begin position="63"/>
        <end position="295"/>
    </location>
</feature>
<keyword evidence="2" id="KW-0378">Hydrolase</keyword>
<dbReference type="Pfam" id="PF01738">
    <property type="entry name" value="DLH"/>
    <property type="match status" value="1"/>
</dbReference>
<dbReference type="SUPFAM" id="SSF53474">
    <property type="entry name" value="alpha/beta-Hydrolases"/>
    <property type="match status" value="1"/>
</dbReference>
<name>A0ABX9W5V2_9GAMM</name>
<organism evidence="2 3">
    <name type="scientific">Zhongshania marina</name>
    <dbReference type="NCBI Taxonomy" id="2304603"/>
    <lineage>
        <taxon>Bacteria</taxon>
        <taxon>Pseudomonadati</taxon>
        <taxon>Pseudomonadota</taxon>
        <taxon>Gammaproteobacteria</taxon>
        <taxon>Cellvibrionales</taxon>
        <taxon>Spongiibacteraceae</taxon>
        <taxon>Zhongshania</taxon>
    </lineage>
</organism>
<dbReference type="Proteomes" id="UP000274695">
    <property type="component" value="Unassembled WGS sequence"/>
</dbReference>
<accession>A0ABX9W5V2</accession>
<reference evidence="2 3" key="1">
    <citation type="submission" date="2018-10" db="EMBL/GenBank/DDBJ databases">
        <title>Draft genome sequence of Zhongshania sp. DSW25-10.</title>
        <authorList>
            <person name="Oh J."/>
        </authorList>
    </citation>
    <scope>NUCLEOTIDE SEQUENCE [LARGE SCALE GENOMIC DNA]</scope>
    <source>
        <strain evidence="2 3">DSW25-10</strain>
    </source>
</reference>
<gene>
    <name evidence="2" type="ORF">D0911_05450</name>
</gene>
<dbReference type="InterPro" id="IPR002925">
    <property type="entry name" value="Dienelactn_hydro"/>
</dbReference>
<dbReference type="GO" id="GO:0016787">
    <property type="term" value="F:hydrolase activity"/>
    <property type="evidence" value="ECO:0007669"/>
    <property type="project" value="UniProtKB-KW"/>
</dbReference>
<dbReference type="Gene3D" id="3.40.50.1820">
    <property type="entry name" value="alpha/beta hydrolase"/>
    <property type="match status" value="1"/>
</dbReference>
<dbReference type="EMBL" id="RHGB01000004">
    <property type="protein sequence ID" value="RNL66486.1"/>
    <property type="molecule type" value="Genomic_DNA"/>
</dbReference>
<comment type="caution">
    <text evidence="2">The sequence shown here is derived from an EMBL/GenBank/DDBJ whole genome shotgun (WGS) entry which is preliminary data.</text>
</comment>
<dbReference type="InterPro" id="IPR029058">
    <property type="entry name" value="AB_hydrolase_fold"/>
</dbReference>
<evidence type="ECO:0000259" key="1">
    <source>
        <dbReference type="Pfam" id="PF01738"/>
    </source>
</evidence>
<keyword evidence="3" id="KW-1185">Reference proteome</keyword>
<evidence type="ECO:0000313" key="2">
    <source>
        <dbReference type="EMBL" id="RNL66486.1"/>
    </source>
</evidence>